<dbReference type="InterPro" id="IPR001375">
    <property type="entry name" value="Peptidase_S9_cat"/>
</dbReference>
<proteinExistence type="predicted"/>
<dbReference type="WBParaSite" id="TMUE_3000013782.1">
    <property type="protein sequence ID" value="TMUE_3000013782.1"/>
    <property type="gene ID" value="WBGene00294555"/>
</dbReference>
<dbReference type="PANTHER" id="PTHR42776:SF27">
    <property type="entry name" value="DIPEPTIDYL PEPTIDASE FAMILY MEMBER 6"/>
    <property type="match status" value="1"/>
</dbReference>
<name>A0A5S6R3M3_TRIMR</name>
<evidence type="ECO:0000313" key="4">
    <source>
        <dbReference type="WBParaSite" id="TMUE_3000013782.1"/>
    </source>
</evidence>
<accession>A0A5S6R3M3</accession>
<protein>
    <submittedName>
        <fullName evidence="4">Peptidase_S9 domain-containing protein</fullName>
    </submittedName>
</protein>
<evidence type="ECO:0000259" key="2">
    <source>
        <dbReference type="Pfam" id="PF00326"/>
    </source>
</evidence>
<dbReference type="SUPFAM" id="SSF53474">
    <property type="entry name" value="alpha/beta-Hydrolases"/>
    <property type="match status" value="1"/>
</dbReference>
<keyword evidence="3" id="KW-1185">Reference proteome</keyword>
<dbReference type="GO" id="GO:0004252">
    <property type="term" value="F:serine-type endopeptidase activity"/>
    <property type="evidence" value="ECO:0007669"/>
    <property type="project" value="TreeGrafter"/>
</dbReference>
<dbReference type="STRING" id="70415.A0A5S6R3M3"/>
<dbReference type="AlphaFoldDB" id="A0A5S6R3M3"/>
<dbReference type="GO" id="GO:0006508">
    <property type="term" value="P:proteolysis"/>
    <property type="evidence" value="ECO:0007669"/>
    <property type="project" value="InterPro"/>
</dbReference>
<dbReference type="Proteomes" id="UP000046395">
    <property type="component" value="Unassembled WGS sequence"/>
</dbReference>
<dbReference type="PANTHER" id="PTHR42776">
    <property type="entry name" value="SERINE PEPTIDASE S9 FAMILY MEMBER"/>
    <property type="match status" value="1"/>
</dbReference>
<dbReference type="Gene3D" id="3.40.50.1820">
    <property type="entry name" value="alpha/beta hydrolase"/>
    <property type="match status" value="1"/>
</dbReference>
<keyword evidence="1" id="KW-0378">Hydrolase</keyword>
<evidence type="ECO:0000256" key="1">
    <source>
        <dbReference type="ARBA" id="ARBA00022801"/>
    </source>
</evidence>
<dbReference type="InterPro" id="IPR029058">
    <property type="entry name" value="AB_hydrolase_fold"/>
</dbReference>
<dbReference type="Pfam" id="PF00326">
    <property type="entry name" value="Peptidase_S9"/>
    <property type="match status" value="1"/>
</dbReference>
<reference evidence="4" key="1">
    <citation type="submission" date="2019-12" db="UniProtKB">
        <authorList>
            <consortium name="WormBaseParasite"/>
        </authorList>
    </citation>
    <scope>IDENTIFICATION</scope>
</reference>
<sequence length="206" mass="22638">MQDDVTDAALWAIRTGIADPKRVAIAGASYGGYAVLCGLTLTPELYACGIDMFGPTNLVTTFQSMPVAWLPMSSSIAVRLGAHVNSSTGESFLRSRSPYFTAGRIRKPLLILQGLLDDRVSPRESDQLVEALGNSGTPITYLLFPSEGHGLSSPRNRIAFFAVAEHFLHDCLNGDRDVDRRVEPMEKELRDVFVIFETFPRNNDTT</sequence>
<organism evidence="3 4">
    <name type="scientific">Trichuris muris</name>
    <name type="common">Mouse whipworm</name>
    <dbReference type="NCBI Taxonomy" id="70415"/>
    <lineage>
        <taxon>Eukaryota</taxon>
        <taxon>Metazoa</taxon>
        <taxon>Ecdysozoa</taxon>
        <taxon>Nematoda</taxon>
        <taxon>Enoplea</taxon>
        <taxon>Dorylaimia</taxon>
        <taxon>Trichinellida</taxon>
        <taxon>Trichuridae</taxon>
        <taxon>Trichuris</taxon>
    </lineage>
</organism>
<evidence type="ECO:0000313" key="3">
    <source>
        <dbReference type="Proteomes" id="UP000046395"/>
    </source>
</evidence>
<feature type="domain" description="Peptidase S9 prolyl oligopeptidase catalytic" evidence="2">
    <location>
        <begin position="3"/>
        <end position="174"/>
    </location>
</feature>